<dbReference type="eggNOG" id="ENOG5032Y6F">
    <property type="taxonomic scope" value="Bacteria"/>
</dbReference>
<organism evidence="2 3">
    <name type="scientific">Shewanella halifaxensis (strain HAW-EB4)</name>
    <dbReference type="NCBI Taxonomy" id="458817"/>
    <lineage>
        <taxon>Bacteria</taxon>
        <taxon>Pseudomonadati</taxon>
        <taxon>Pseudomonadota</taxon>
        <taxon>Gammaproteobacteria</taxon>
        <taxon>Alteromonadales</taxon>
        <taxon>Shewanellaceae</taxon>
        <taxon>Shewanella</taxon>
    </lineage>
</organism>
<accession>B0TPN0</accession>
<dbReference type="OrthoDB" id="6505556at2"/>
<gene>
    <name evidence="2" type="ordered locus">Shal_0325</name>
</gene>
<dbReference type="Proteomes" id="UP000001317">
    <property type="component" value="Chromosome"/>
</dbReference>
<feature type="compositionally biased region" description="Polar residues" evidence="1">
    <location>
        <begin position="36"/>
        <end position="45"/>
    </location>
</feature>
<dbReference type="RefSeq" id="WP_012275456.1">
    <property type="nucleotide sequence ID" value="NC_010334.1"/>
</dbReference>
<name>B0TPN0_SHEHH</name>
<dbReference type="HOGENOM" id="CLU_172435_0_0_6"/>
<keyword evidence="3" id="KW-1185">Reference proteome</keyword>
<evidence type="ECO:0000313" key="3">
    <source>
        <dbReference type="Proteomes" id="UP000001317"/>
    </source>
</evidence>
<dbReference type="AlphaFoldDB" id="B0TPN0"/>
<feature type="region of interest" description="Disordered" evidence="1">
    <location>
        <begin position="27"/>
        <end position="51"/>
    </location>
</feature>
<dbReference type="KEGG" id="shl:Shal_0325"/>
<reference evidence="2" key="1">
    <citation type="submission" date="2008-01" db="EMBL/GenBank/DDBJ databases">
        <title>Complete sequence of Shewanella halifaxensis HAW-EB4.</title>
        <authorList>
            <consortium name="US DOE Joint Genome Institute"/>
            <person name="Copeland A."/>
            <person name="Lucas S."/>
            <person name="Lapidus A."/>
            <person name="Glavina del Rio T."/>
            <person name="Dalin E."/>
            <person name="Tice H."/>
            <person name="Bruce D."/>
            <person name="Goodwin L."/>
            <person name="Pitluck S."/>
            <person name="Sims D."/>
            <person name="Brettin T."/>
            <person name="Detter J.C."/>
            <person name="Han C."/>
            <person name="Kuske C.R."/>
            <person name="Schmutz J."/>
            <person name="Larimer F."/>
            <person name="Land M."/>
            <person name="Hauser L."/>
            <person name="Kyrpides N."/>
            <person name="Kim E."/>
            <person name="Zhao J.-S."/>
            <person name="Richardson P."/>
        </authorList>
    </citation>
    <scope>NUCLEOTIDE SEQUENCE [LARGE SCALE GENOMIC DNA]</scope>
    <source>
        <strain evidence="2">HAW-EB4</strain>
    </source>
</reference>
<sequence>MAKNSKRTTKQLASTAAKFLSDANSSKIKKHLSGSVLAQSRTTKQTGKKMESELSAILKSSKYDKDTKMLAASLLSQSNSSR</sequence>
<evidence type="ECO:0000313" key="2">
    <source>
        <dbReference type="EMBL" id="ABZ74901.1"/>
    </source>
</evidence>
<evidence type="ECO:0000256" key="1">
    <source>
        <dbReference type="SAM" id="MobiDB-lite"/>
    </source>
</evidence>
<protein>
    <submittedName>
        <fullName evidence="2">Uncharacterized protein</fullName>
    </submittedName>
</protein>
<proteinExistence type="predicted"/>
<dbReference type="EMBL" id="CP000931">
    <property type="protein sequence ID" value="ABZ74901.1"/>
    <property type="molecule type" value="Genomic_DNA"/>
</dbReference>